<name>A0A0H3GZI6_KLEPH</name>
<keyword evidence="1" id="KW-0614">Plasmid</keyword>
<dbReference type="EMBL" id="CP003224">
    <property type="protein sequence ID" value="AEW92101.1"/>
    <property type="molecule type" value="Genomic_DNA"/>
</dbReference>
<dbReference type="GeneID" id="11844865"/>
<reference evidence="2" key="1">
    <citation type="journal article" date="2012" name="J. Bacteriol.">
        <title>Complete genome sequence of Klebsiella pneumoniae subsp. pneumoniae HS11286, a multidrug-resistant strain isolated from human sputum.</title>
        <authorList>
            <person name="Liu P."/>
            <person name="Li P."/>
            <person name="Jiang X."/>
            <person name="Bi D."/>
            <person name="Xie Y."/>
            <person name="Tai C."/>
            <person name="Deng Z."/>
            <person name="Rajakumar K."/>
            <person name="Ou H.Y."/>
        </authorList>
    </citation>
    <scope>NUCLEOTIDE SEQUENCE [LARGE SCALE GENOMIC DNA]</scope>
    <source>
        <strain evidence="2">HS11286</strain>
        <plasmid evidence="2">pKPHS2</plasmid>
    </source>
</reference>
<gene>
    <name evidence="1" type="ordered locus">KPHS_p200520</name>
</gene>
<accession>A0A0H3GZI6</accession>
<proteinExistence type="predicted"/>
<dbReference type="Proteomes" id="UP000007841">
    <property type="component" value="Plasmid pKPHS2"/>
</dbReference>
<dbReference type="RefSeq" id="WP_014343473.1">
    <property type="nucleotide sequence ID" value="NC_016846.1"/>
</dbReference>
<sequence length="317" mass="35685">MFSSFSHIIPVGPVMIKFKRIRTHNNLDFTNRHHDIFFYGEELDERTGLAIKKVNASNAFQVKYVKDEYALKLNGNKYKLLALKDALISMSPKKVIIDSTSLDFPEILYLFYSINMIEGIESFTVLYIEPKEYSKSPSTEGGDEEYQLSDGRQPFSSLPVFSLNTITSGLQKTSLVSFLGFENSRLGQILSNDDGASFNKLLACISVPAYIPGWENKSLRKHLLHFDSMETDLRTCPGANPYAVYQTLLDIYAENPRLVLTSLGTKPTAIGICVFLINNHPNNSVEKQLGAIYDYPIKSINRTIGIGEIYSYELSIS</sequence>
<geneLocation type="plasmid" evidence="1 2">
    <name>pKPHS2</name>
</geneLocation>
<evidence type="ECO:0000313" key="2">
    <source>
        <dbReference type="Proteomes" id="UP000007841"/>
    </source>
</evidence>
<dbReference type="PATRIC" id="fig|1125630.4.peg.5350"/>
<protein>
    <submittedName>
        <fullName evidence="1">Uncharacterized protein</fullName>
    </submittedName>
</protein>
<dbReference type="AlphaFoldDB" id="A0A0H3GZI6"/>
<organism evidence="1 2">
    <name type="scientific">Klebsiella pneumoniae subsp. pneumoniae (strain HS11286)</name>
    <dbReference type="NCBI Taxonomy" id="1125630"/>
    <lineage>
        <taxon>Bacteria</taxon>
        <taxon>Pseudomonadati</taxon>
        <taxon>Pseudomonadota</taxon>
        <taxon>Gammaproteobacteria</taxon>
        <taxon>Enterobacterales</taxon>
        <taxon>Enterobacteriaceae</taxon>
        <taxon>Klebsiella/Raoultella group</taxon>
        <taxon>Klebsiella</taxon>
        <taxon>Klebsiella pneumoniae complex</taxon>
    </lineage>
</organism>
<keyword evidence="2" id="KW-1185">Reference proteome</keyword>
<dbReference type="KEGG" id="kpm:KPHS_p200520"/>
<evidence type="ECO:0000313" key="1">
    <source>
        <dbReference type="EMBL" id="AEW92101.1"/>
    </source>
</evidence>
<dbReference type="HOGENOM" id="CLU_078146_0_0_6"/>
<dbReference type="RefSeq" id="YP_005229668.1">
    <property type="nucleotide sequence ID" value="NC_016846.1"/>
</dbReference>